<dbReference type="GO" id="GO:0003714">
    <property type="term" value="F:transcription corepressor activity"/>
    <property type="evidence" value="ECO:0007669"/>
    <property type="project" value="InterPro"/>
</dbReference>
<dbReference type="CDD" id="cd00200">
    <property type="entry name" value="WD40"/>
    <property type="match status" value="1"/>
</dbReference>
<dbReference type="PROSITE" id="PS00678">
    <property type="entry name" value="WD_REPEATS_1"/>
    <property type="match status" value="2"/>
</dbReference>
<dbReference type="Gene3D" id="1.20.960.30">
    <property type="match status" value="1"/>
</dbReference>
<gene>
    <name evidence="9" type="ORF">L484_009305</name>
</gene>
<feature type="region of interest" description="Disordered" evidence="8">
    <location>
        <begin position="66"/>
        <end position="101"/>
    </location>
</feature>
<dbReference type="InterPro" id="IPR036322">
    <property type="entry name" value="WD40_repeat_dom_sf"/>
</dbReference>
<dbReference type="EMBL" id="KE344382">
    <property type="protein sequence ID" value="EXB59547.1"/>
    <property type="molecule type" value="Genomic_DNA"/>
</dbReference>
<dbReference type="InterPro" id="IPR019775">
    <property type="entry name" value="WD40_repeat_CS"/>
</dbReference>
<feature type="repeat" description="WD" evidence="7">
    <location>
        <begin position="446"/>
        <end position="487"/>
    </location>
</feature>
<proteinExistence type="predicted"/>
<dbReference type="STRING" id="981085.W9QZ02"/>
<dbReference type="Gene3D" id="2.130.10.10">
    <property type="entry name" value="YVTN repeat-like/Quinoprotein amine dehydrogenase"/>
    <property type="match status" value="1"/>
</dbReference>
<evidence type="ECO:0000256" key="3">
    <source>
        <dbReference type="ARBA" id="ARBA00022737"/>
    </source>
</evidence>
<reference evidence="10" key="1">
    <citation type="submission" date="2013-01" db="EMBL/GenBank/DDBJ databases">
        <title>Draft Genome Sequence of a Mulberry Tree, Morus notabilis C.K. Schneid.</title>
        <authorList>
            <person name="He N."/>
            <person name="Zhao S."/>
        </authorList>
    </citation>
    <scope>NUCLEOTIDE SEQUENCE</scope>
</reference>
<dbReference type="Proteomes" id="UP000030645">
    <property type="component" value="Unassembled WGS sequence"/>
</dbReference>
<dbReference type="SMART" id="SM00667">
    <property type="entry name" value="LisH"/>
    <property type="match status" value="1"/>
</dbReference>
<keyword evidence="4" id="KW-0805">Transcription regulation</keyword>
<comment type="subcellular location">
    <subcellularLocation>
        <location evidence="1">Nucleus</location>
    </subcellularLocation>
</comment>
<feature type="repeat" description="WD" evidence="7">
    <location>
        <begin position="346"/>
        <end position="387"/>
    </location>
</feature>
<dbReference type="FunFam" id="2.130.10.10:FF:000218">
    <property type="entry name" value="WD40 repeat-containing protein HOS15"/>
    <property type="match status" value="1"/>
</dbReference>
<dbReference type="Pfam" id="PF00400">
    <property type="entry name" value="WD40"/>
    <property type="match status" value="7"/>
</dbReference>
<evidence type="ECO:0000313" key="9">
    <source>
        <dbReference type="EMBL" id="EXB59547.1"/>
    </source>
</evidence>
<evidence type="ECO:0000256" key="1">
    <source>
        <dbReference type="ARBA" id="ARBA00004123"/>
    </source>
</evidence>
<dbReference type="GO" id="GO:0000118">
    <property type="term" value="C:histone deacetylase complex"/>
    <property type="evidence" value="ECO:0007669"/>
    <property type="project" value="TreeGrafter"/>
</dbReference>
<dbReference type="InterPro" id="IPR045183">
    <property type="entry name" value="Ebi-like"/>
</dbReference>
<feature type="region of interest" description="Disordered" evidence="8">
    <location>
        <begin position="1"/>
        <end position="20"/>
    </location>
</feature>
<accession>W9QZ02</accession>
<dbReference type="PROSITE" id="PS50896">
    <property type="entry name" value="LISH"/>
    <property type="match status" value="1"/>
</dbReference>
<name>W9QZ02_9ROSA</name>
<feature type="compositionally biased region" description="Basic and acidic residues" evidence="8">
    <location>
        <begin position="240"/>
        <end position="307"/>
    </location>
</feature>
<organism evidence="9 10">
    <name type="scientific">Morus notabilis</name>
    <dbReference type="NCBI Taxonomy" id="981085"/>
    <lineage>
        <taxon>Eukaryota</taxon>
        <taxon>Viridiplantae</taxon>
        <taxon>Streptophyta</taxon>
        <taxon>Embryophyta</taxon>
        <taxon>Tracheophyta</taxon>
        <taxon>Spermatophyta</taxon>
        <taxon>Magnoliopsida</taxon>
        <taxon>eudicotyledons</taxon>
        <taxon>Gunneridae</taxon>
        <taxon>Pentapetalae</taxon>
        <taxon>rosids</taxon>
        <taxon>fabids</taxon>
        <taxon>Rosales</taxon>
        <taxon>Moraceae</taxon>
        <taxon>Moreae</taxon>
        <taxon>Morus</taxon>
    </lineage>
</organism>
<dbReference type="FunFam" id="1.20.960.30:FF:000001">
    <property type="entry name" value="F-box-like/WD repeat-containing protein TBL1XR1"/>
    <property type="match status" value="1"/>
</dbReference>
<dbReference type="eggNOG" id="KOG0273">
    <property type="taxonomic scope" value="Eukaryota"/>
</dbReference>
<keyword evidence="2 7" id="KW-0853">WD repeat</keyword>
<feature type="repeat" description="WD" evidence="7">
    <location>
        <begin position="622"/>
        <end position="663"/>
    </location>
</feature>
<dbReference type="PANTHER" id="PTHR22846:SF2">
    <property type="entry name" value="F-BOX-LIKE_WD REPEAT-CONTAINING PROTEIN EBI"/>
    <property type="match status" value="1"/>
</dbReference>
<dbReference type="InterPro" id="IPR001680">
    <property type="entry name" value="WD40_rpt"/>
</dbReference>
<feature type="repeat" description="WD" evidence="7">
    <location>
        <begin position="571"/>
        <end position="621"/>
    </location>
</feature>
<keyword evidence="3" id="KW-0677">Repeat</keyword>
<dbReference type="PROSITE" id="PS50082">
    <property type="entry name" value="WD_REPEATS_2"/>
    <property type="match status" value="6"/>
</dbReference>
<evidence type="ECO:0000256" key="7">
    <source>
        <dbReference type="PROSITE-ProRule" id="PRU00221"/>
    </source>
</evidence>
<evidence type="ECO:0000256" key="5">
    <source>
        <dbReference type="ARBA" id="ARBA00023163"/>
    </source>
</evidence>
<dbReference type="AlphaFoldDB" id="W9QZ02"/>
<evidence type="ECO:0000256" key="8">
    <source>
        <dbReference type="SAM" id="MobiDB-lite"/>
    </source>
</evidence>
<feature type="repeat" description="WD" evidence="7">
    <location>
        <begin position="405"/>
        <end position="437"/>
    </location>
</feature>
<dbReference type="InterPro" id="IPR006594">
    <property type="entry name" value="LisH"/>
</dbReference>
<dbReference type="GO" id="GO:0006357">
    <property type="term" value="P:regulation of transcription by RNA polymerase II"/>
    <property type="evidence" value="ECO:0007669"/>
    <property type="project" value="TreeGrafter"/>
</dbReference>
<evidence type="ECO:0000256" key="6">
    <source>
        <dbReference type="ARBA" id="ARBA00023242"/>
    </source>
</evidence>
<dbReference type="PRINTS" id="PR00320">
    <property type="entry name" value="GPROTEINBRPT"/>
</dbReference>
<feature type="region of interest" description="Disordered" evidence="8">
    <location>
        <begin position="240"/>
        <end position="335"/>
    </location>
</feature>
<dbReference type="InterPro" id="IPR020472">
    <property type="entry name" value="WD40_PAC1"/>
</dbReference>
<dbReference type="Pfam" id="PF08513">
    <property type="entry name" value="LisH"/>
    <property type="match status" value="1"/>
</dbReference>
<keyword evidence="10" id="KW-1185">Reference proteome</keyword>
<protein>
    <submittedName>
        <fullName evidence="9">F-box-like/WD repeat-containing protein</fullName>
    </submittedName>
</protein>
<feature type="repeat" description="WD" evidence="7">
    <location>
        <begin position="529"/>
        <end position="570"/>
    </location>
</feature>
<dbReference type="SUPFAM" id="SSF50978">
    <property type="entry name" value="WD40 repeat-like"/>
    <property type="match status" value="1"/>
</dbReference>
<keyword evidence="6" id="KW-0539">Nucleus</keyword>
<evidence type="ECO:0000313" key="10">
    <source>
        <dbReference type="Proteomes" id="UP000030645"/>
    </source>
</evidence>
<dbReference type="SMART" id="SM00320">
    <property type="entry name" value="WD40"/>
    <property type="match status" value="8"/>
</dbReference>
<evidence type="ECO:0000256" key="2">
    <source>
        <dbReference type="ARBA" id="ARBA00022574"/>
    </source>
</evidence>
<evidence type="ECO:0000256" key="4">
    <source>
        <dbReference type="ARBA" id="ARBA00023015"/>
    </source>
</evidence>
<sequence>MREMKEHISDCPPTPHHQHQGITINTATVEYDCEPPLRPHVLPRPRRLRQEHDHRRRLDGWRDSRRLRGRRPHAADEGAHLARQANSPTIRERKAHSHRPRARVCVTLRRSRARPHVHLSFSEPPFPSPATLGTMTSITSVELNYLVFRYLQESGFAHSAFALGYEAGINKSPIDGNLVPPGALVTFVQKGLQYLEMEANLSNSDTDLEEDFSFIQPVDLITKDVYQLRQMIKEKRRILQKDKDKDKEIDKEHEGERGRVREKERHEREKEREKDRERTEKDKQQEKQHEEHNERDMVTDQEDRINATHEGNGVSGVKHEGPEPMDISTNSSSQAYQIPSSDTLVLEGHTSEVCACAWSPTGSLLASGSGDSTARIWTISDGSSGSGMRNSLVNVLVLKHVKGRTNEKSKDVTTLDWNGEGTLLATGSYDGQARIWNTNGELRSTLSKHKGPIFSLKWNKKGDYLLTGSCDKTAIVWDVKSEECKQQFEFHKGPTLDVDWRNNVSFATSSTDSMIHVFKIGESHPSRTFSGHQGEVNCVKWDPTGSLLASCSDDISAKIWSLKHDKHVHDFREHSKEIYTIRWSPTGPGTNNPNQQLVLASASFDSTVKLWDVDSGNLLCTLNGHREPVYSVAFSPNGEYLASGSLDRSMHVWSLKESKIVKTYTGNGGIFEVCWNKEGDKIAACFANNTVCVLDFRM</sequence>
<dbReference type="InterPro" id="IPR015943">
    <property type="entry name" value="WD40/YVTN_repeat-like_dom_sf"/>
</dbReference>
<dbReference type="PANTHER" id="PTHR22846">
    <property type="entry name" value="WD40 REPEAT PROTEIN"/>
    <property type="match status" value="1"/>
</dbReference>
<keyword evidence="5" id="KW-0804">Transcription</keyword>
<dbReference type="PROSITE" id="PS50294">
    <property type="entry name" value="WD_REPEATS_REGION"/>
    <property type="match status" value="6"/>
</dbReference>